<feature type="transmembrane region" description="Helical" evidence="1">
    <location>
        <begin position="57"/>
        <end position="79"/>
    </location>
</feature>
<feature type="transmembrane region" description="Helical" evidence="1">
    <location>
        <begin position="99"/>
        <end position="117"/>
    </location>
</feature>
<reference evidence="3" key="1">
    <citation type="submission" date="2016-12" db="EMBL/GenBank/DDBJ databases">
        <authorList>
            <person name="Varghese N."/>
            <person name="Submissions S."/>
        </authorList>
    </citation>
    <scope>NUCLEOTIDE SEQUENCE [LARGE SCALE GENOMIC DNA]</scope>
    <source>
        <strain evidence="3">DSM 16779</strain>
    </source>
</reference>
<keyword evidence="1" id="KW-0472">Membrane</keyword>
<evidence type="ECO:0000256" key="1">
    <source>
        <dbReference type="SAM" id="Phobius"/>
    </source>
</evidence>
<keyword evidence="3" id="KW-1185">Reference proteome</keyword>
<accession>A0A1N6ETQ7</accession>
<evidence type="ECO:0000313" key="3">
    <source>
        <dbReference type="Proteomes" id="UP000184782"/>
    </source>
</evidence>
<gene>
    <name evidence="2" type="ORF">SAMN05421769_0685</name>
</gene>
<sequence length="166" mass="19667">MFLFYLCRVDKNLNMYQTLTFLHSTFRWLVLLSLLYSIFIAYKGYFSNKEFTKTDDFVRHSTATIAHIQLVLGITLYSQSPIFKYFWNNFNAAKESFDLLFFGLIHIFLMLFSIILITIGSSISKRKTTDKEKFKTMLIYFIIALVVIFIAIPWPFSPLANRPYFR</sequence>
<feature type="transmembrane region" description="Helical" evidence="1">
    <location>
        <begin position="25"/>
        <end position="45"/>
    </location>
</feature>
<dbReference type="EMBL" id="FSRQ01000001">
    <property type="protein sequence ID" value="SIN86341.1"/>
    <property type="molecule type" value="Genomic_DNA"/>
</dbReference>
<evidence type="ECO:0000313" key="2">
    <source>
        <dbReference type="EMBL" id="SIN86341.1"/>
    </source>
</evidence>
<keyword evidence="1" id="KW-0812">Transmembrane</keyword>
<dbReference type="STRING" id="59733.SAMN05421769_0685"/>
<dbReference type="Proteomes" id="UP000184782">
    <property type="component" value="Unassembled WGS sequence"/>
</dbReference>
<organism evidence="2 3">
    <name type="scientific">Chryseobacterium scophthalmum</name>
    <dbReference type="NCBI Taxonomy" id="59733"/>
    <lineage>
        <taxon>Bacteria</taxon>
        <taxon>Pseudomonadati</taxon>
        <taxon>Bacteroidota</taxon>
        <taxon>Flavobacteriia</taxon>
        <taxon>Flavobacteriales</taxon>
        <taxon>Weeksellaceae</taxon>
        <taxon>Chryseobacterium group</taxon>
        <taxon>Chryseobacterium</taxon>
    </lineage>
</organism>
<dbReference type="AlphaFoldDB" id="A0A1N6ETQ7"/>
<name>A0A1N6ETQ7_9FLAO</name>
<evidence type="ECO:0008006" key="4">
    <source>
        <dbReference type="Google" id="ProtNLM"/>
    </source>
</evidence>
<proteinExistence type="predicted"/>
<keyword evidence="1" id="KW-1133">Transmembrane helix</keyword>
<protein>
    <recommendedName>
        <fullName evidence="4">Cytochrome B</fullName>
    </recommendedName>
</protein>
<feature type="transmembrane region" description="Helical" evidence="1">
    <location>
        <begin position="138"/>
        <end position="156"/>
    </location>
</feature>